<feature type="transmembrane region" description="Helical" evidence="1">
    <location>
        <begin position="100"/>
        <end position="119"/>
    </location>
</feature>
<sequence>MKKALRGMTAGASALLLFLLLSVTANAETGSGSAASPEPTATLPACHYMPPDDGQPIQVATTKTKTIQLSQTDSAVKSSDYENGAVKSGGLDTDGWQSYAWAWGAILFIVVGVNGKGLVSRRRGLR</sequence>
<keyword evidence="1" id="KW-0812">Transmembrane</keyword>
<proteinExistence type="predicted"/>
<keyword evidence="1" id="KW-1133">Transmembrane helix</keyword>
<evidence type="ECO:0008006" key="5">
    <source>
        <dbReference type="Google" id="ProtNLM"/>
    </source>
</evidence>
<reference evidence="3 4" key="1">
    <citation type="submission" date="2018-09" db="EMBL/GenBank/DDBJ databases">
        <title>Cohnella cavernae sp. nov., isolated from a karst cave.</title>
        <authorList>
            <person name="Zhu H."/>
        </authorList>
    </citation>
    <scope>NUCLEOTIDE SEQUENCE [LARGE SCALE GENOMIC DNA]</scope>
    <source>
        <strain evidence="3 4">K2E09-144</strain>
    </source>
</reference>
<keyword evidence="4" id="KW-1185">Reference proteome</keyword>
<accession>A0A398CIM0</accession>
<gene>
    <name evidence="3" type="ORF">D3H35_14180</name>
</gene>
<feature type="signal peptide" evidence="2">
    <location>
        <begin position="1"/>
        <end position="27"/>
    </location>
</feature>
<evidence type="ECO:0000256" key="2">
    <source>
        <dbReference type="SAM" id="SignalP"/>
    </source>
</evidence>
<dbReference type="Proteomes" id="UP000266340">
    <property type="component" value="Unassembled WGS sequence"/>
</dbReference>
<protein>
    <recommendedName>
        <fullName evidence="5">WGxxGxxG-CTERM domain-containing protein</fullName>
    </recommendedName>
</protein>
<evidence type="ECO:0000313" key="4">
    <source>
        <dbReference type="Proteomes" id="UP000266340"/>
    </source>
</evidence>
<evidence type="ECO:0000256" key="1">
    <source>
        <dbReference type="SAM" id="Phobius"/>
    </source>
</evidence>
<organism evidence="3 4">
    <name type="scientific">Cohnella faecalis</name>
    <dbReference type="NCBI Taxonomy" id="2315694"/>
    <lineage>
        <taxon>Bacteria</taxon>
        <taxon>Bacillati</taxon>
        <taxon>Bacillota</taxon>
        <taxon>Bacilli</taxon>
        <taxon>Bacillales</taxon>
        <taxon>Paenibacillaceae</taxon>
        <taxon>Cohnella</taxon>
    </lineage>
</organism>
<name>A0A398CIM0_9BACL</name>
<feature type="chain" id="PRO_5017179849" description="WGxxGxxG-CTERM domain-containing protein" evidence="2">
    <location>
        <begin position="28"/>
        <end position="126"/>
    </location>
</feature>
<keyword evidence="1" id="KW-0472">Membrane</keyword>
<keyword evidence="2" id="KW-0732">Signal</keyword>
<dbReference type="RefSeq" id="WP_119149973.1">
    <property type="nucleotide sequence ID" value="NZ_QXJM01000039.1"/>
</dbReference>
<dbReference type="EMBL" id="QXJM01000039">
    <property type="protein sequence ID" value="RIE01922.1"/>
    <property type="molecule type" value="Genomic_DNA"/>
</dbReference>
<evidence type="ECO:0000313" key="3">
    <source>
        <dbReference type="EMBL" id="RIE01922.1"/>
    </source>
</evidence>
<dbReference type="AlphaFoldDB" id="A0A398CIM0"/>
<comment type="caution">
    <text evidence="3">The sequence shown here is derived from an EMBL/GenBank/DDBJ whole genome shotgun (WGS) entry which is preliminary data.</text>
</comment>